<sequence>MKALVLKEYNHFVYEDMPTPEIGPDEVLIQVKACGICGSDVHGMDGSTGRRLPPIVMGHEAAGIEASQICPSATSPSPTMQ</sequence>
<dbReference type="PANTHER" id="PTHR43401">
    <property type="entry name" value="L-THREONINE 3-DEHYDROGENASE"/>
    <property type="match status" value="1"/>
</dbReference>
<evidence type="ECO:0000259" key="2">
    <source>
        <dbReference type="Pfam" id="PF08240"/>
    </source>
</evidence>
<accession>X1J946</accession>
<organism evidence="3">
    <name type="scientific">marine sediment metagenome</name>
    <dbReference type="NCBI Taxonomy" id="412755"/>
    <lineage>
        <taxon>unclassified sequences</taxon>
        <taxon>metagenomes</taxon>
        <taxon>ecological metagenomes</taxon>
    </lineage>
</organism>
<protein>
    <recommendedName>
        <fullName evidence="2">Alcohol dehydrogenase-like N-terminal domain-containing protein</fullName>
    </recommendedName>
</protein>
<dbReference type="PANTHER" id="PTHR43401:SF2">
    <property type="entry name" value="L-THREONINE 3-DEHYDROGENASE"/>
    <property type="match status" value="1"/>
</dbReference>
<dbReference type="SUPFAM" id="SSF50129">
    <property type="entry name" value="GroES-like"/>
    <property type="match status" value="1"/>
</dbReference>
<keyword evidence="1" id="KW-0560">Oxidoreductase</keyword>
<dbReference type="InterPro" id="IPR011032">
    <property type="entry name" value="GroES-like_sf"/>
</dbReference>
<evidence type="ECO:0000256" key="1">
    <source>
        <dbReference type="ARBA" id="ARBA00023002"/>
    </source>
</evidence>
<dbReference type="Gene3D" id="3.90.180.10">
    <property type="entry name" value="Medium-chain alcohol dehydrogenases, catalytic domain"/>
    <property type="match status" value="1"/>
</dbReference>
<proteinExistence type="predicted"/>
<dbReference type="GO" id="GO:0016491">
    <property type="term" value="F:oxidoreductase activity"/>
    <property type="evidence" value="ECO:0007669"/>
    <property type="project" value="UniProtKB-KW"/>
</dbReference>
<feature type="domain" description="Alcohol dehydrogenase-like N-terminal" evidence="2">
    <location>
        <begin position="23"/>
        <end position="64"/>
    </location>
</feature>
<dbReference type="EMBL" id="BARV01002367">
    <property type="protein sequence ID" value="GAH91236.1"/>
    <property type="molecule type" value="Genomic_DNA"/>
</dbReference>
<dbReference type="AlphaFoldDB" id="X1J946"/>
<dbReference type="Pfam" id="PF08240">
    <property type="entry name" value="ADH_N"/>
    <property type="match status" value="1"/>
</dbReference>
<gene>
    <name evidence="3" type="ORF">S06H3_06165</name>
</gene>
<comment type="caution">
    <text evidence="3">The sequence shown here is derived from an EMBL/GenBank/DDBJ whole genome shotgun (WGS) entry which is preliminary data.</text>
</comment>
<evidence type="ECO:0000313" key="3">
    <source>
        <dbReference type="EMBL" id="GAH91236.1"/>
    </source>
</evidence>
<name>X1J946_9ZZZZ</name>
<dbReference type="InterPro" id="IPR013154">
    <property type="entry name" value="ADH-like_N"/>
</dbReference>
<dbReference type="InterPro" id="IPR050129">
    <property type="entry name" value="Zn_alcohol_dh"/>
</dbReference>
<reference evidence="3" key="1">
    <citation type="journal article" date="2014" name="Front. Microbiol.">
        <title>High frequency of phylogenetically diverse reductive dehalogenase-homologous genes in deep subseafloor sedimentary metagenomes.</title>
        <authorList>
            <person name="Kawai M."/>
            <person name="Futagami T."/>
            <person name="Toyoda A."/>
            <person name="Takaki Y."/>
            <person name="Nishi S."/>
            <person name="Hori S."/>
            <person name="Arai W."/>
            <person name="Tsubouchi T."/>
            <person name="Morono Y."/>
            <person name="Uchiyama I."/>
            <person name="Ito T."/>
            <person name="Fujiyama A."/>
            <person name="Inagaki F."/>
            <person name="Takami H."/>
        </authorList>
    </citation>
    <scope>NUCLEOTIDE SEQUENCE</scope>
    <source>
        <strain evidence="3">Expedition CK06-06</strain>
    </source>
</reference>